<evidence type="ECO:0000313" key="4">
    <source>
        <dbReference type="EMBL" id="QQZ58608.1"/>
    </source>
</evidence>
<dbReference type="SUPFAM" id="SSF46689">
    <property type="entry name" value="Homeodomain-like"/>
    <property type="match status" value="1"/>
</dbReference>
<reference evidence="4 5" key="1">
    <citation type="submission" date="2021-01" db="EMBL/GenBank/DDBJ databases">
        <title>Whole genome sequence of Paenibacillus sonchi LMG 24727 for comparative genomics.</title>
        <authorList>
            <person name="Lee G."/>
            <person name="Kim M.-J."/>
            <person name="Lim K."/>
            <person name="Shin J.-H."/>
        </authorList>
    </citation>
    <scope>NUCLEOTIDE SEQUENCE [LARGE SCALE GENOMIC DNA]</scope>
    <source>
        <strain evidence="4 5">LMG 24727</strain>
    </source>
</reference>
<dbReference type="Pfam" id="PF00165">
    <property type="entry name" value="HTH_AraC"/>
    <property type="match status" value="1"/>
</dbReference>
<dbReference type="AlphaFoldDB" id="A0A974P898"/>
<accession>A0A974P898</accession>
<keyword evidence="1" id="KW-0805">Transcription regulation</keyword>
<dbReference type="GO" id="GO:0043565">
    <property type="term" value="F:sequence-specific DNA binding"/>
    <property type="evidence" value="ECO:0007669"/>
    <property type="project" value="InterPro"/>
</dbReference>
<dbReference type="InterPro" id="IPR009057">
    <property type="entry name" value="Homeodomain-like_sf"/>
</dbReference>
<dbReference type="EMBL" id="CP068595">
    <property type="protein sequence ID" value="QQZ58608.1"/>
    <property type="molecule type" value="Genomic_DNA"/>
</dbReference>
<evidence type="ECO:0000313" key="5">
    <source>
        <dbReference type="Proteomes" id="UP000595841"/>
    </source>
</evidence>
<dbReference type="GO" id="GO:0003700">
    <property type="term" value="F:DNA-binding transcription factor activity"/>
    <property type="evidence" value="ECO:0007669"/>
    <property type="project" value="InterPro"/>
</dbReference>
<evidence type="ECO:0000256" key="2">
    <source>
        <dbReference type="ARBA" id="ARBA00023163"/>
    </source>
</evidence>
<sequence>MAALLHVCIQPFQCLIGDRIQRRNDNETILGQSLISRLHFNDQSYFTKVFKKYTGITPKKFRHDRGIT</sequence>
<dbReference type="RefSeq" id="WP_085979243.1">
    <property type="nucleotide sequence ID" value="NZ_CP068595.1"/>
</dbReference>
<organism evidence="4 5">
    <name type="scientific">Paenibacillus sonchi</name>
    <dbReference type="NCBI Taxonomy" id="373687"/>
    <lineage>
        <taxon>Bacteria</taxon>
        <taxon>Bacillati</taxon>
        <taxon>Bacillota</taxon>
        <taxon>Bacilli</taxon>
        <taxon>Bacillales</taxon>
        <taxon>Paenibacillaceae</taxon>
        <taxon>Paenibacillus</taxon>
        <taxon>Paenibacillus sonchi group</taxon>
    </lineage>
</organism>
<dbReference type="Gene3D" id="1.10.10.60">
    <property type="entry name" value="Homeodomain-like"/>
    <property type="match status" value="1"/>
</dbReference>
<dbReference type="InterPro" id="IPR018060">
    <property type="entry name" value="HTH_AraC"/>
</dbReference>
<dbReference type="PROSITE" id="PS01124">
    <property type="entry name" value="HTH_ARAC_FAMILY_2"/>
    <property type="match status" value="1"/>
</dbReference>
<feature type="domain" description="HTH araC/xylS-type" evidence="3">
    <location>
        <begin position="40"/>
        <end position="64"/>
    </location>
</feature>
<dbReference type="Proteomes" id="UP000595841">
    <property type="component" value="Chromosome"/>
</dbReference>
<gene>
    <name evidence="4" type="ORF">JI735_17595</name>
</gene>
<dbReference type="KEGG" id="pson:JI735_17595"/>
<protein>
    <submittedName>
        <fullName evidence="4">AraC family transcriptional regulator</fullName>
    </submittedName>
</protein>
<keyword evidence="5" id="KW-1185">Reference proteome</keyword>
<name>A0A974P898_9BACL</name>
<evidence type="ECO:0000259" key="3">
    <source>
        <dbReference type="PROSITE" id="PS01124"/>
    </source>
</evidence>
<proteinExistence type="predicted"/>
<evidence type="ECO:0000256" key="1">
    <source>
        <dbReference type="ARBA" id="ARBA00023015"/>
    </source>
</evidence>
<keyword evidence="2" id="KW-0804">Transcription</keyword>